<dbReference type="eggNOG" id="KOG1840">
    <property type="taxonomic scope" value="Eukaryota"/>
</dbReference>
<evidence type="ECO:0000256" key="3">
    <source>
        <dbReference type="SAM" id="MobiDB-lite"/>
    </source>
</evidence>
<proteinExistence type="inferred from homology"/>
<feature type="repeat" description="TPR" evidence="2">
    <location>
        <begin position="1429"/>
        <end position="1462"/>
    </location>
</feature>
<dbReference type="InterPro" id="IPR019734">
    <property type="entry name" value="TPR_rpt"/>
</dbReference>
<sequence length="1775" mass="198078">MQVFVVLLWAVLGLCAGQKPCCTPDQWEGTIQELQGFLVDDKLGTVDGSVEVSYDFTNQKLALTENLNETGSGNTKLRVIQDYKKGMQYVIQGNSCMEIVLKGSMRKQCIPDNATHIGSFSLGGMAAEGLECDSFMTTVAGNHNTYAISDMTRDGCYPVTQLSVNLIREHSTVTTQVFTDVTAGIKDPSVFIPPEPPCDKVMLELRIVTNKVLAVNLLILGSVAGVCSGVSFLVALDIGSIFSFVAAFTALIIGILTITENDRLVWMAMVLAYGYEAVCLLHTLVFLGIVIGACNSSLYLTTEKGGCSRSKEFTGIYAFNMALTLTNGVLCALLILNVCGCFNKRTEKAPVPVDTNSFRDLSIAQINFAMLGVCEKLREADAKGRRYGLACAETGYLRALVDAMADMDRLAEVELLKSLGDVNMEKGRLGKDAGKFNRALALYVAAMARCNHRDQGKGLEHRFKYTEKLLQRVWSKGSQDKEQPTKDKETTSPAKVAGKFQDMDKKWNAGGDTDSVMVGYAQLMVEGIVSDNNTLETDAIKSLGDVYLERATETRDTRYLTRATALYNTALARCNNVQGTVAIVHRLLHTATVRKAITTTITQRSARTQRQQDVRGRKDHFLAAPSIDVIKDGMHRLHSRYEEHLHAGCRALQTGDLDTAEQSFAAALKSVHINGQHGKEAEPLCKLGEVYLKRGIQSKDGGDFTKAAALCNAALVRSRRDDINKAIKEIGELFVKEVLKIVVRYSDDTEKHKLMLMADRDYVQKEIKIIEQEVDPYSLDDNDPKIKEVEMKRVEAIKTLFQTLVDQRKMFIAGLVDECVEVMGPPPCKYAMIGLGSQATGLVTPYSDLEFAILVEEETEYNVSYFRNLTHYLHLKVINLGETILPAMGIKSLNDFYSDDPLDKWFYDSVTPRGFAFDGAMPHACKTPLGRGRNSTGTSELIHTPSNMTNILKDDLTFHLKKGYHLAYILGNVSFIAGEQGLVDEYMYLWTQQLEESNGEVQLVMAKTDLSENEPIFQTKSHTAGLLNVKKEIYRFSSLAVSSWALLHNIQPTTIWETIQNLRDNGVVSGKNAHHLMVLVSISAELRLRTYMNNRGQVENMSALSSMSTDTDIEEKLQKVFYISNTKQLMRYYYTERPLRHFISQLTDTPLKESSTFFDNSSELKAEVYKSLCDFENVKTCSEQTLHKYLSKYGENTAHSDIADTLRNLAYALNSLGDHEKALSYYEQALQMYRSIYGEDTAHPDIAASLNNLGGAWRNLGDHKKAVSYHEQALHMNRSIHGEGTAHPDITWSLNNLGNTWGDLGDHRKAVSYYEQSLQMDQSIHGEDNAHSDISRSLNNLGTTWSDLGDHRKAINYYEQVLHMDRTIYGEYTAHPDIASSLNNMGGAWRELGGHRKAVSYHEQALQMRRSIYGKNSAHPDKTAHPDIARSLNNLGNAWGDLSDHKRAVWYYEQALKMSRSIYGENTAHPDIADSLNNLGAAWRFLGDNEKAFSYSEGALQMYRSIYGENTAHPDIANLLSNLGADGGDLGDHEKAFSYHEQSLQMRQSIHGKNIAHPDIASSLSNLGNTWDDLGDHRKAASYYEQALYMMRSIYGENTAHSDIADSLNNLGGAWDDIGDYRKAASYHEQALQMYRSIYGEDTAHPDIASSLNNLVGAWSDLGDHRKALSYHEQSLQMHHSIHGDDIAHPNIAKSLYNVGNAFSNLEDHRNAVIYYEQALQMMRSIYGEDTAHPDIVNTLYNLSLAWGDLGDNRKATNYQQLSEEMTEIIFTSDE</sequence>
<feature type="region of interest" description="Disordered" evidence="3">
    <location>
        <begin position="474"/>
        <end position="494"/>
    </location>
</feature>
<evidence type="ECO:0000256" key="1">
    <source>
        <dbReference type="ARBA" id="ARBA00010771"/>
    </source>
</evidence>
<dbReference type="GO" id="GO:0005576">
    <property type="term" value="C:extracellular region"/>
    <property type="evidence" value="ECO:0007669"/>
    <property type="project" value="InterPro"/>
</dbReference>
<dbReference type="SMART" id="SM00028">
    <property type="entry name" value="TPR"/>
    <property type="match status" value="13"/>
</dbReference>
<dbReference type="Gene3D" id="1.25.40.10">
    <property type="entry name" value="Tetratricopeptide repeat domain"/>
    <property type="match status" value="5"/>
</dbReference>
<gene>
    <name evidence="6" type="ORF">BRAFLDRAFT_79126</name>
</gene>
<feature type="transmembrane region" description="Helical" evidence="4">
    <location>
        <begin position="241"/>
        <end position="258"/>
    </location>
</feature>
<feature type="repeat" description="TPR" evidence="2">
    <location>
        <begin position="1693"/>
        <end position="1726"/>
    </location>
</feature>
<feature type="transmembrane region" description="Helical" evidence="4">
    <location>
        <begin position="315"/>
        <end position="336"/>
    </location>
</feature>
<feature type="repeat" description="TPR" evidence="2">
    <location>
        <begin position="1335"/>
        <end position="1368"/>
    </location>
</feature>
<dbReference type="GO" id="GO:0005509">
    <property type="term" value="F:calcium ion binding"/>
    <property type="evidence" value="ECO:0007669"/>
    <property type="project" value="InterPro"/>
</dbReference>
<keyword evidence="4" id="KW-0472">Membrane</keyword>
<feature type="repeat" description="TPR" evidence="2">
    <location>
        <begin position="1605"/>
        <end position="1638"/>
    </location>
</feature>
<dbReference type="PANTHER" id="PTHR19959:SF119">
    <property type="entry name" value="FUNGAL LIPASE-LIKE DOMAIN-CONTAINING PROTEIN"/>
    <property type="match status" value="1"/>
</dbReference>
<dbReference type="SUPFAM" id="SSF48452">
    <property type="entry name" value="TPR-like"/>
    <property type="match status" value="2"/>
</dbReference>
<accession>C3YS43</accession>
<keyword evidence="4" id="KW-0812">Transmembrane</keyword>
<name>C3YS43_BRAFL</name>
<dbReference type="EMBL" id="GG666548">
    <property type="protein sequence ID" value="EEN56948.1"/>
    <property type="molecule type" value="Genomic_DNA"/>
</dbReference>
<dbReference type="InParanoid" id="C3YS43"/>
<keyword evidence="5" id="KW-0732">Signal</keyword>
<keyword evidence="2" id="KW-0802">TPR repeat</keyword>
<feature type="repeat" description="TPR" evidence="2">
    <location>
        <begin position="1247"/>
        <end position="1280"/>
    </location>
</feature>
<feature type="signal peptide" evidence="5">
    <location>
        <begin position="1"/>
        <end position="17"/>
    </location>
</feature>
<reference evidence="6" key="1">
    <citation type="journal article" date="2008" name="Nature">
        <title>The amphioxus genome and the evolution of the chordate karyotype.</title>
        <authorList>
            <consortium name="US DOE Joint Genome Institute (JGI-PGF)"/>
            <person name="Putnam N.H."/>
            <person name="Butts T."/>
            <person name="Ferrier D.E.K."/>
            <person name="Furlong R.F."/>
            <person name="Hellsten U."/>
            <person name="Kawashima T."/>
            <person name="Robinson-Rechavi M."/>
            <person name="Shoguchi E."/>
            <person name="Terry A."/>
            <person name="Yu J.-K."/>
            <person name="Benito-Gutierrez E.L."/>
            <person name="Dubchak I."/>
            <person name="Garcia-Fernandez J."/>
            <person name="Gibson-Brown J.J."/>
            <person name="Grigoriev I.V."/>
            <person name="Horton A.C."/>
            <person name="de Jong P.J."/>
            <person name="Jurka J."/>
            <person name="Kapitonov V.V."/>
            <person name="Kohara Y."/>
            <person name="Kuroki Y."/>
            <person name="Lindquist E."/>
            <person name="Lucas S."/>
            <person name="Osoegawa K."/>
            <person name="Pennacchio L.A."/>
            <person name="Salamov A.A."/>
            <person name="Satou Y."/>
            <person name="Sauka-Spengler T."/>
            <person name="Schmutz J."/>
            <person name="Shin-I T."/>
            <person name="Toyoda A."/>
            <person name="Bronner-Fraser M."/>
            <person name="Fujiyama A."/>
            <person name="Holland L.Z."/>
            <person name="Holland P.W.H."/>
            <person name="Satoh N."/>
            <person name="Rokhsar D.S."/>
        </authorList>
    </citation>
    <scope>NUCLEOTIDE SEQUENCE [LARGE SCALE GENOMIC DNA]</scope>
    <source>
        <strain evidence="6">S238N-H82</strain>
        <tissue evidence="6">Testes</tissue>
    </source>
</reference>
<dbReference type="InterPro" id="IPR001299">
    <property type="entry name" value="Ependymin"/>
</dbReference>
<evidence type="ECO:0000256" key="5">
    <source>
        <dbReference type="SAM" id="SignalP"/>
    </source>
</evidence>
<evidence type="ECO:0000256" key="4">
    <source>
        <dbReference type="SAM" id="Phobius"/>
    </source>
</evidence>
<dbReference type="PROSITE" id="PS50005">
    <property type="entry name" value="TPR"/>
    <property type="match status" value="8"/>
</dbReference>
<evidence type="ECO:0000313" key="6">
    <source>
        <dbReference type="EMBL" id="EEN56948.1"/>
    </source>
</evidence>
<protein>
    <submittedName>
        <fullName evidence="6">Uncharacterized protein</fullName>
    </submittedName>
</protein>
<dbReference type="GO" id="GO:0007160">
    <property type="term" value="P:cell-matrix adhesion"/>
    <property type="evidence" value="ECO:0007669"/>
    <property type="project" value="InterPro"/>
</dbReference>
<feature type="repeat" description="TPR" evidence="2">
    <location>
        <begin position="1561"/>
        <end position="1594"/>
    </location>
</feature>
<dbReference type="PROSITE" id="PS50293">
    <property type="entry name" value="TPR_REGION"/>
    <property type="match status" value="1"/>
</dbReference>
<feature type="transmembrane region" description="Helical" evidence="4">
    <location>
        <begin position="264"/>
        <end position="294"/>
    </location>
</feature>
<dbReference type="Pfam" id="PF13424">
    <property type="entry name" value="TPR_12"/>
    <property type="match status" value="4"/>
</dbReference>
<dbReference type="PANTHER" id="PTHR19959">
    <property type="entry name" value="KINESIN LIGHT CHAIN"/>
    <property type="match status" value="1"/>
</dbReference>
<feature type="repeat" description="TPR" evidence="2">
    <location>
        <begin position="1291"/>
        <end position="1324"/>
    </location>
</feature>
<dbReference type="InterPro" id="IPR011990">
    <property type="entry name" value="TPR-like_helical_dom_sf"/>
</dbReference>
<feature type="compositionally biased region" description="Basic and acidic residues" evidence="3">
    <location>
        <begin position="478"/>
        <end position="490"/>
    </location>
</feature>
<dbReference type="Pfam" id="PF13374">
    <property type="entry name" value="TPR_10"/>
    <property type="match status" value="2"/>
</dbReference>
<keyword evidence="4" id="KW-1133">Transmembrane helix</keyword>
<feature type="chain" id="PRO_5002936016" evidence="5">
    <location>
        <begin position="18"/>
        <end position="1775"/>
    </location>
</feature>
<evidence type="ECO:0000256" key="2">
    <source>
        <dbReference type="PROSITE-ProRule" id="PRU00339"/>
    </source>
</evidence>
<feature type="transmembrane region" description="Helical" evidence="4">
    <location>
        <begin position="212"/>
        <end position="234"/>
    </location>
</feature>
<organism>
    <name type="scientific">Branchiostoma floridae</name>
    <name type="common">Florida lancelet</name>
    <name type="synonym">Amphioxus</name>
    <dbReference type="NCBI Taxonomy" id="7739"/>
    <lineage>
        <taxon>Eukaryota</taxon>
        <taxon>Metazoa</taxon>
        <taxon>Chordata</taxon>
        <taxon>Cephalochordata</taxon>
        <taxon>Leptocardii</taxon>
        <taxon>Amphioxiformes</taxon>
        <taxon>Branchiostomatidae</taxon>
        <taxon>Branchiostoma</taxon>
    </lineage>
</organism>
<comment type="similarity">
    <text evidence="1">Belongs to the ependymin family.</text>
</comment>
<feature type="repeat" description="TPR" evidence="2">
    <location>
        <begin position="1203"/>
        <end position="1236"/>
    </location>
</feature>
<dbReference type="Pfam" id="PF00811">
    <property type="entry name" value="Ependymin"/>
    <property type="match status" value="1"/>
</dbReference>